<evidence type="ECO:0000313" key="2">
    <source>
        <dbReference type="Proteomes" id="UP000265520"/>
    </source>
</evidence>
<organism evidence="1 2">
    <name type="scientific">Trifolium medium</name>
    <dbReference type="NCBI Taxonomy" id="97028"/>
    <lineage>
        <taxon>Eukaryota</taxon>
        <taxon>Viridiplantae</taxon>
        <taxon>Streptophyta</taxon>
        <taxon>Embryophyta</taxon>
        <taxon>Tracheophyta</taxon>
        <taxon>Spermatophyta</taxon>
        <taxon>Magnoliopsida</taxon>
        <taxon>eudicotyledons</taxon>
        <taxon>Gunneridae</taxon>
        <taxon>Pentapetalae</taxon>
        <taxon>rosids</taxon>
        <taxon>fabids</taxon>
        <taxon>Fabales</taxon>
        <taxon>Fabaceae</taxon>
        <taxon>Papilionoideae</taxon>
        <taxon>50 kb inversion clade</taxon>
        <taxon>NPAAA clade</taxon>
        <taxon>Hologalegina</taxon>
        <taxon>IRL clade</taxon>
        <taxon>Trifolieae</taxon>
        <taxon>Trifolium</taxon>
    </lineage>
</organism>
<proteinExistence type="predicted"/>
<protein>
    <submittedName>
        <fullName evidence="1">Uncharacterized protein</fullName>
    </submittedName>
</protein>
<sequence length="43" mass="4969">MVRVKKQRWHTFPWLDRPNEAVLCSNGSQKKEKALATGRKGSE</sequence>
<name>A0A392VS10_9FABA</name>
<reference evidence="1 2" key="1">
    <citation type="journal article" date="2018" name="Front. Plant Sci.">
        <title>Red Clover (Trifolium pratense) and Zigzag Clover (T. medium) - A Picture of Genomic Similarities and Differences.</title>
        <authorList>
            <person name="Dluhosova J."/>
            <person name="Istvanek J."/>
            <person name="Nedelnik J."/>
            <person name="Repkova J."/>
        </authorList>
    </citation>
    <scope>NUCLEOTIDE SEQUENCE [LARGE SCALE GENOMIC DNA]</scope>
    <source>
        <strain evidence="2">cv. 10/8</strain>
        <tissue evidence="1">Leaf</tissue>
    </source>
</reference>
<dbReference type="EMBL" id="LXQA011220482">
    <property type="protein sequence ID" value="MCI89485.1"/>
    <property type="molecule type" value="Genomic_DNA"/>
</dbReference>
<dbReference type="AlphaFoldDB" id="A0A392VS10"/>
<comment type="caution">
    <text evidence="1">The sequence shown here is derived from an EMBL/GenBank/DDBJ whole genome shotgun (WGS) entry which is preliminary data.</text>
</comment>
<accession>A0A392VS10</accession>
<keyword evidence="2" id="KW-1185">Reference proteome</keyword>
<dbReference type="Proteomes" id="UP000265520">
    <property type="component" value="Unassembled WGS sequence"/>
</dbReference>
<evidence type="ECO:0000313" key="1">
    <source>
        <dbReference type="EMBL" id="MCI89485.1"/>
    </source>
</evidence>
<feature type="non-terminal residue" evidence="1">
    <location>
        <position position="43"/>
    </location>
</feature>